<evidence type="ECO:0000256" key="2">
    <source>
        <dbReference type="ARBA" id="ARBA00023125"/>
    </source>
</evidence>
<dbReference type="InterPro" id="IPR000524">
    <property type="entry name" value="Tscrpt_reg_HTH_GntR"/>
</dbReference>
<keyword evidence="3" id="KW-0804">Transcription</keyword>
<keyword evidence="1" id="KW-0805">Transcription regulation</keyword>
<dbReference type="GO" id="GO:0003677">
    <property type="term" value="F:DNA binding"/>
    <property type="evidence" value="ECO:0007669"/>
    <property type="project" value="UniProtKB-KW"/>
</dbReference>
<dbReference type="InterPro" id="IPR011711">
    <property type="entry name" value="GntR_C"/>
</dbReference>
<dbReference type="KEGG" id="pstg:E8M01_03585"/>
<evidence type="ECO:0000256" key="1">
    <source>
        <dbReference type="ARBA" id="ARBA00023015"/>
    </source>
</evidence>
<dbReference type="SUPFAM" id="SSF48008">
    <property type="entry name" value="GntR ligand-binding domain-like"/>
    <property type="match status" value="1"/>
</dbReference>
<dbReference type="InterPro" id="IPR036388">
    <property type="entry name" value="WH-like_DNA-bd_sf"/>
</dbReference>
<dbReference type="Pfam" id="PF00392">
    <property type="entry name" value="GntR"/>
    <property type="match status" value="1"/>
</dbReference>
<reference evidence="5 6" key="1">
    <citation type="submission" date="2019-04" db="EMBL/GenBank/DDBJ databases">
        <title>Phreatobacter aquaticus sp. nov.</title>
        <authorList>
            <person name="Choi A."/>
        </authorList>
    </citation>
    <scope>NUCLEOTIDE SEQUENCE [LARGE SCALE GENOMIC DNA]</scope>
    <source>
        <strain evidence="5 6">KCTC 52518</strain>
    </source>
</reference>
<keyword evidence="6" id="KW-1185">Reference proteome</keyword>
<dbReference type="SUPFAM" id="SSF46785">
    <property type="entry name" value="Winged helix' DNA-binding domain"/>
    <property type="match status" value="1"/>
</dbReference>
<accession>A0A4D7AX36</accession>
<organism evidence="5 6">
    <name type="scientific">Phreatobacter stygius</name>
    <dbReference type="NCBI Taxonomy" id="1940610"/>
    <lineage>
        <taxon>Bacteria</taxon>
        <taxon>Pseudomonadati</taxon>
        <taxon>Pseudomonadota</taxon>
        <taxon>Alphaproteobacteria</taxon>
        <taxon>Hyphomicrobiales</taxon>
        <taxon>Phreatobacteraceae</taxon>
        <taxon>Phreatobacter</taxon>
    </lineage>
</organism>
<dbReference type="SMART" id="SM00895">
    <property type="entry name" value="FCD"/>
    <property type="match status" value="1"/>
</dbReference>
<evidence type="ECO:0000259" key="4">
    <source>
        <dbReference type="PROSITE" id="PS50949"/>
    </source>
</evidence>
<name>A0A4D7AX36_9HYPH</name>
<dbReference type="EMBL" id="CP039690">
    <property type="protein sequence ID" value="QCI63398.1"/>
    <property type="molecule type" value="Genomic_DNA"/>
</dbReference>
<dbReference type="PANTHER" id="PTHR43537:SF20">
    <property type="entry name" value="HTH-TYPE TRANSCRIPTIONAL REPRESSOR GLAR"/>
    <property type="match status" value="1"/>
</dbReference>
<sequence length="237" mass="26993">MTEAIHGRERGAGQLKVTRTRSGGVYEELRRDIVRCHWRPGARLRFEELKTAYDVGLSPLREALMKLQAGGLVELEEHKGFRVAPVSRAALLDITNMRKELEAMAIRQSIANGDDRWEAGIVGALHELAKRSKIGADGLVDDEWEQRHHAFHDALAAACRSEWLVRFRDQLYDQADRYRRLAVQYLRAPRDDLGEHRELAAAVIARDTESATYLARRHLDRTCQILLSGEPKMFVDA</sequence>
<dbReference type="RefSeq" id="WP_136958856.1">
    <property type="nucleotide sequence ID" value="NZ_CP039690.1"/>
</dbReference>
<dbReference type="OrthoDB" id="8638122at2"/>
<keyword evidence="2" id="KW-0238">DNA-binding</keyword>
<dbReference type="Pfam" id="PF07729">
    <property type="entry name" value="FCD"/>
    <property type="match status" value="1"/>
</dbReference>
<protein>
    <submittedName>
        <fullName evidence="5">FCD domain-containing protein</fullName>
    </submittedName>
</protein>
<dbReference type="InterPro" id="IPR036390">
    <property type="entry name" value="WH_DNA-bd_sf"/>
</dbReference>
<dbReference type="GO" id="GO:0003700">
    <property type="term" value="F:DNA-binding transcription factor activity"/>
    <property type="evidence" value="ECO:0007669"/>
    <property type="project" value="InterPro"/>
</dbReference>
<evidence type="ECO:0000313" key="5">
    <source>
        <dbReference type="EMBL" id="QCI63398.1"/>
    </source>
</evidence>
<dbReference type="AlphaFoldDB" id="A0A4D7AX36"/>
<dbReference type="Proteomes" id="UP000298781">
    <property type="component" value="Chromosome"/>
</dbReference>
<proteinExistence type="predicted"/>
<dbReference type="Gene3D" id="1.10.10.10">
    <property type="entry name" value="Winged helix-like DNA-binding domain superfamily/Winged helix DNA-binding domain"/>
    <property type="match status" value="1"/>
</dbReference>
<gene>
    <name evidence="5" type="ORF">E8M01_03585</name>
</gene>
<dbReference type="SMART" id="SM00345">
    <property type="entry name" value="HTH_GNTR"/>
    <property type="match status" value="1"/>
</dbReference>
<dbReference type="PANTHER" id="PTHR43537">
    <property type="entry name" value="TRANSCRIPTIONAL REGULATOR, GNTR FAMILY"/>
    <property type="match status" value="1"/>
</dbReference>
<dbReference type="PROSITE" id="PS50949">
    <property type="entry name" value="HTH_GNTR"/>
    <property type="match status" value="1"/>
</dbReference>
<feature type="domain" description="HTH gntR-type" evidence="4">
    <location>
        <begin position="19"/>
        <end position="86"/>
    </location>
</feature>
<dbReference type="Gene3D" id="1.20.120.530">
    <property type="entry name" value="GntR ligand-binding domain-like"/>
    <property type="match status" value="1"/>
</dbReference>
<evidence type="ECO:0000256" key="3">
    <source>
        <dbReference type="ARBA" id="ARBA00023163"/>
    </source>
</evidence>
<evidence type="ECO:0000313" key="6">
    <source>
        <dbReference type="Proteomes" id="UP000298781"/>
    </source>
</evidence>
<dbReference type="InterPro" id="IPR008920">
    <property type="entry name" value="TF_FadR/GntR_C"/>
</dbReference>